<gene>
    <name evidence="7" type="ORF">BS50DRAFT_572885</name>
</gene>
<dbReference type="AlphaFoldDB" id="A0A2T2NR87"/>
<dbReference type="GO" id="GO:0003677">
    <property type="term" value="F:DNA binding"/>
    <property type="evidence" value="ECO:0007669"/>
    <property type="project" value="UniProtKB-UniRule"/>
</dbReference>
<evidence type="ECO:0000313" key="7">
    <source>
        <dbReference type="EMBL" id="PSN67910.1"/>
    </source>
</evidence>
<reference evidence="7 8" key="1">
    <citation type="journal article" date="2018" name="Front. Microbiol.">
        <title>Genome-Wide Analysis of Corynespora cassiicola Leaf Fall Disease Putative Effectors.</title>
        <authorList>
            <person name="Lopez D."/>
            <person name="Ribeiro S."/>
            <person name="Label P."/>
            <person name="Fumanal B."/>
            <person name="Venisse J.S."/>
            <person name="Kohler A."/>
            <person name="de Oliveira R.R."/>
            <person name="Labutti K."/>
            <person name="Lipzen A."/>
            <person name="Lail K."/>
            <person name="Bauer D."/>
            <person name="Ohm R.A."/>
            <person name="Barry K.W."/>
            <person name="Spatafora J."/>
            <person name="Grigoriev I.V."/>
            <person name="Martin F.M."/>
            <person name="Pujade-Renaud V."/>
        </authorList>
    </citation>
    <scope>NUCLEOTIDE SEQUENCE [LARGE SCALE GENOMIC DNA]</scope>
    <source>
        <strain evidence="7 8">Philippines</strain>
    </source>
</reference>
<feature type="region of interest" description="Disordered" evidence="5">
    <location>
        <begin position="545"/>
        <end position="638"/>
    </location>
</feature>
<keyword evidence="2 4" id="KW-0371">Homeobox</keyword>
<dbReference type="GO" id="GO:0005634">
    <property type="term" value="C:nucleus"/>
    <property type="evidence" value="ECO:0007669"/>
    <property type="project" value="UniProtKB-SubCell"/>
</dbReference>
<dbReference type="OrthoDB" id="10056939at2759"/>
<dbReference type="PANTHER" id="PTHR11850">
    <property type="entry name" value="HOMEOBOX PROTEIN TRANSCRIPTION FACTORS"/>
    <property type="match status" value="1"/>
</dbReference>
<keyword evidence="8" id="KW-1185">Reference proteome</keyword>
<accession>A0A2T2NR87</accession>
<evidence type="ECO:0000259" key="6">
    <source>
        <dbReference type="PROSITE" id="PS50071"/>
    </source>
</evidence>
<evidence type="ECO:0000256" key="2">
    <source>
        <dbReference type="ARBA" id="ARBA00023155"/>
    </source>
</evidence>
<evidence type="ECO:0000256" key="3">
    <source>
        <dbReference type="ARBA" id="ARBA00023242"/>
    </source>
</evidence>
<dbReference type="InterPro" id="IPR009057">
    <property type="entry name" value="Homeodomain-like_sf"/>
</dbReference>
<sequence>MLSPDGTGLKRSAPSIWSFDSGYGSGNNASNSLEDLLQGQLSNNASSSQGLQHRSHEHAGLGLGFHWTNPVSGLHAKEPLIDPVSTDLSVLTAKDPSNNGFYLPEIPRDGQRCMACEVLRDATLDENIRCEECRIPEIVEPASLRLDTSIPFISLSKESKRNRLSKLDTTTRCLACEIVSQINPSGPSKCPGCSPNPDFLSPVSPISPCDTKVKRSRAGRVSKLPLSALNRLQEWLDAHQDDPYPSSETKRQLSQECGITEKQVNTWFTNARARQLNPLETYLSSGSEDEAARESDIADAAVTPPYTGGFAFVPENNRYRRAGSVSGSSALSAPQNVAQPSRRGKKKNYRRNNSQSFQPPSTLASPVQETPISAIPTDDQEKLWQCTFCRKHLVQKSWRRHEETQHQARSHWTCLLYGPRVSISSRTATTASGTSICAFCRMSDPSEDHFLTNHRISECVKRPIAERTFFRPDHLRQHVKNFHSATLYDVVQSKWKKSPSKEEGYGNGGKGWMCGFCAEHLETWDKRETHIAGHFKEGRTMDEWTDYPIEEPPSQPHSRNSSREEKQNEHGHSHRRIPGLARLSRTFTGRSTRSSRSTPQPQQPQVMQPAFQGYRSSQQYHHHHHHQQRQQQQQQHGFSNTLAQIPRATFTPLPDINTDPLLIDPSHFPSYPTWPSYPTAQQQQQQQQQQPPPPPPNITINTAVPPFHPVHCNSAPVVTHSAHGTNENTAPFLPPNMSMSFDTTFPSLSAPVAAPTSAAGLGFHGSSTTATMEMSPAEFDGALDQLQLFGNEMEFQGPGPGWGHA</sequence>
<keyword evidence="3 4" id="KW-0539">Nucleus</keyword>
<feature type="compositionally biased region" description="Low complexity" evidence="5">
    <location>
        <begin position="584"/>
        <end position="619"/>
    </location>
</feature>
<proteinExistence type="predicted"/>
<dbReference type="EMBL" id="KZ678134">
    <property type="protein sequence ID" value="PSN67910.1"/>
    <property type="molecule type" value="Genomic_DNA"/>
</dbReference>
<dbReference type="SMART" id="SM00389">
    <property type="entry name" value="HOX"/>
    <property type="match status" value="1"/>
</dbReference>
<dbReference type="Proteomes" id="UP000240883">
    <property type="component" value="Unassembled WGS sequence"/>
</dbReference>
<organism evidence="7 8">
    <name type="scientific">Corynespora cassiicola Philippines</name>
    <dbReference type="NCBI Taxonomy" id="1448308"/>
    <lineage>
        <taxon>Eukaryota</taxon>
        <taxon>Fungi</taxon>
        <taxon>Dikarya</taxon>
        <taxon>Ascomycota</taxon>
        <taxon>Pezizomycotina</taxon>
        <taxon>Dothideomycetes</taxon>
        <taxon>Pleosporomycetidae</taxon>
        <taxon>Pleosporales</taxon>
        <taxon>Corynesporascaceae</taxon>
        <taxon>Corynespora</taxon>
    </lineage>
</organism>
<feature type="region of interest" description="Disordered" evidence="5">
    <location>
        <begin position="323"/>
        <end position="367"/>
    </location>
</feature>
<feature type="region of interest" description="Disordered" evidence="5">
    <location>
        <begin position="650"/>
        <end position="701"/>
    </location>
</feature>
<dbReference type="GO" id="GO:0006355">
    <property type="term" value="P:regulation of DNA-templated transcription"/>
    <property type="evidence" value="ECO:0007669"/>
    <property type="project" value="InterPro"/>
</dbReference>
<dbReference type="InterPro" id="IPR008422">
    <property type="entry name" value="KN_HD"/>
</dbReference>
<feature type="compositionally biased region" description="Low complexity" evidence="5">
    <location>
        <begin position="323"/>
        <end position="333"/>
    </location>
</feature>
<feature type="DNA-binding region" description="Homeobox" evidence="4">
    <location>
        <begin position="217"/>
        <end position="279"/>
    </location>
</feature>
<dbReference type="PROSITE" id="PS50071">
    <property type="entry name" value="HOMEOBOX_2"/>
    <property type="match status" value="1"/>
</dbReference>
<protein>
    <recommendedName>
        <fullName evidence="6">Homeobox domain-containing protein</fullName>
    </recommendedName>
</protein>
<feature type="domain" description="Homeobox" evidence="6">
    <location>
        <begin position="215"/>
        <end position="278"/>
    </location>
</feature>
<dbReference type="Gene3D" id="1.10.10.60">
    <property type="entry name" value="Homeodomain-like"/>
    <property type="match status" value="1"/>
</dbReference>
<dbReference type="Pfam" id="PF05920">
    <property type="entry name" value="Homeobox_KN"/>
    <property type="match status" value="1"/>
</dbReference>
<comment type="subcellular location">
    <subcellularLocation>
        <location evidence="4">Nucleus</location>
    </subcellularLocation>
</comment>
<dbReference type="InterPro" id="IPR001356">
    <property type="entry name" value="HD"/>
</dbReference>
<keyword evidence="1 4" id="KW-0238">DNA-binding</keyword>
<dbReference type="SUPFAM" id="SSF46689">
    <property type="entry name" value="Homeodomain-like"/>
    <property type="match status" value="1"/>
</dbReference>
<feature type="compositionally biased region" description="Basic and acidic residues" evidence="5">
    <location>
        <begin position="561"/>
        <end position="571"/>
    </location>
</feature>
<evidence type="ECO:0000313" key="8">
    <source>
        <dbReference type="Proteomes" id="UP000240883"/>
    </source>
</evidence>
<evidence type="ECO:0000256" key="5">
    <source>
        <dbReference type="SAM" id="MobiDB-lite"/>
    </source>
</evidence>
<evidence type="ECO:0000256" key="4">
    <source>
        <dbReference type="PROSITE-ProRule" id="PRU00108"/>
    </source>
</evidence>
<evidence type="ECO:0000256" key="1">
    <source>
        <dbReference type="ARBA" id="ARBA00023125"/>
    </source>
</evidence>
<dbReference type="InterPro" id="IPR050224">
    <property type="entry name" value="TALE_homeobox"/>
</dbReference>
<dbReference type="CDD" id="cd00086">
    <property type="entry name" value="homeodomain"/>
    <property type="match status" value="1"/>
</dbReference>
<dbReference type="STRING" id="1448308.A0A2T2NR87"/>
<feature type="compositionally biased region" description="Polar residues" evidence="5">
    <location>
        <begin position="354"/>
        <end position="367"/>
    </location>
</feature>
<name>A0A2T2NR87_CORCC</name>